<dbReference type="Pfam" id="PF05729">
    <property type="entry name" value="NACHT"/>
    <property type="match status" value="1"/>
</dbReference>
<dbReference type="SUPFAM" id="SSF47986">
    <property type="entry name" value="DEATH domain"/>
    <property type="match status" value="1"/>
</dbReference>
<reference evidence="8" key="2">
    <citation type="submission" date="2025-08" db="UniProtKB">
        <authorList>
            <consortium name="Ensembl"/>
        </authorList>
    </citation>
    <scope>IDENTIFICATION</scope>
</reference>
<dbReference type="PANTHER" id="PTHR45690">
    <property type="entry name" value="NACHT, LRR AND PYD DOMAINS-CONTAINING PROTEIN 12"/>
    <property type="match status" value="1"/>
</dbReference>
<sequence length="1035" mass="117923">MAESNSTDFDLLWYLENLSDKEFQSFKKYLARKILDFKLPQVPLINLRATKEELANLLPISYEGQHIWNMLYSIFLMMRKEDHCMKIIGRRNRNQEACKALMRRKITLRWENHTFGEFHYKFFCNVASDVFYVLQLAYDSTSCYSASDLNVFLMGDRACGKTMTINLAVMKWINGEMWQNMISYIVHLTSHEINQMTDSSLAELIAKDWPDGQAPIADILSDPKKLLFILEDVDNLRFELNVNEHALCSNSTQKVPIPILLVSLLKRQMAPGCWFLISSRPTREENIKMFLKTTDCYVTLQFSNEKRELYFHSFFNDRQRASTALMLVHDNEILTGLCRVAILCWITCTVLNRQMDKGHDPQHCCETPTDLHAHFLADALTSKAGLTANQYHLGLLQRLCLLAAAGLFLSTLNFSGEDLRCVGFTETDVSVLQAVNILLPSSTHKDRYKFIHLNVQEFCAAVAFLMAVPNCLIPSGSRGYKEKREQYCNFNQVFTFIFGLLNENRRKILETTFGYQLPMVDSFRRYSVEYMKHLGRDQEKLTHHGSLFYCLFENQEEEFVKKVANTLKEVTVYLQSNKDMMVSLYCLEYCCHLRTFKLSVQRIFEYKEPLVRPTASQMKSLVYWREICSLFCTMDTLWELHLFDSDLNDISERILSKALEHSSCKLRTLKLSYISTASGFEDLLKALARNRSLIHLSLNCTSISLNMFSLLREILDKSTCQISHLSLMKCDLGASKCGEIASLLVSGGSLRKLTLTNNPLRNDGVNILCNALLHPNCTLTSLALVFCCLTEKCCSSLGRVLLLGRTLKQLDLCVNHLQNYGVLHVTFPLIFPTCQLEELYLSGCFFTNDICQYIAIVIATNETLRSLEIGSNSIEDAGMQLLCGGLRHPDCMLVNIGLEECMLTGACCESLASVLTTNKTLERLNILKNQLGDEGVVKLLESLILPECGLQIIGLPLNDVSAETRRMVMTVKERKPNLIFLSETWSVKEGREIGVIPASQPGSVIPNSNLDYMFFKFPRMSTPMGMSNTASRQPL</sequence>
<keyword evidence="9" id="KW-1185">Reference proteome</keyword>
<dbReference type="eggNOG" id="ENOG502QQ5H">
    <property type="taxonomic scope" value="Eukaryota"/>
</dbReference>
<gene>
    <name evidence="8" type="primary">NLRP11</name>
</gene>
<dbReference type="PROSITE" id="PS50837">
    <property type="entry name" value="NACHT"/>
    <property type="match status" value="1"/>
</dbReference>
<dbReference type="Pfam" id="PF13516">
    <property type="entry name" value="LRR_6"/>
    <property type="match status" value="2"/>
</dbReference>
<name>A0A0D9S632_CHLSB</name>
<keyword evidence="2" id="KW-0433">Leucine-rich repeat</keyword>
<dbReference type="AlphaFoldDB" id="A0A0D9S632"/>
<dbReference type="STRING" id="60711.ENSCSAP00000016321"/>
<keyword evidence="3" id="KW-0677">Repeat</keyword>
<dbReference type="InterPro" id="IPR004020">
    <property type="entry name" value="DAPIN"/>
</dbReference>
<dbReference type="PROSITE" id="PS50824">
    <property type="entry name" value="DAPIN"/>
    <property type="match status" value="1"/>
</dbReference>
<dbReference type="CTD" id="204801"/>
<reference evidence="8 9" key="1">
    <citation type="submission" date="2014-03" db="EMBL/GenBank/DDBJ databases">
        <authorList>
            <person name="Warren W."/>
            <person name="Wilson R.K."/>
        </authorList>
    </citation>
    <scope>NUCLEOTIDE SEQUENCE</scope>
</reference>
<evidence type="ECO:0000313" key="9">
    <source>
        <dbReference type="Proteomes" id="UP000029965"/>
    </source>
</evidence>
<evidence type="ECO:0000256" key="5">
    <source>
        <dbReference type="ARBA" id="ARBA00022840"/>
    </source>
</evidence>
<dbReference type="InterPro" id="IPR050637">
    <property type="entry name" value="NLRP_innate_immun_reg"/>
</dbReference>
<dbReference type="InterPro" id="IPR027417">
    <property type="entry name" value="P-loop_NTPase"/>
</dbReference>
<dbReference type="InterPro" id="IPR001611">
    <property type="entry name" value="Leu-rich_rpt"/>
</dbReference>
<dbReference type="GO" id="GO:0005524">
    <property type="term" value="F:ATP binding"/>
    <property type="evidence" value="ECO:0007669"/>
    <property type="project" value="UniProtKB-KW"/>
</dbReference>
<dbReference type="Gene3D" id="1.10.533.10">
    <property type="entry name" value="Death Domain, Fas"/>
    <property type="match status" value="1"/>
</dbReference>
<evidence type="ECO:0000259" key="7">
    <source>
        <dbReference type="PROSITE" id="PS50837"/>
    </source>
</evidence>
<dbReference type="SMART" id="SM00368">
    <property type="entry name" value="LRR_RI"/>
    <property type="match status" value="9"/>
</dbReference>
<dbReference type="OMA" id="MDTLWEL"/>
<dbReference type="InterPro" id="IPR032675">
    <property type="entry name" value="LRR_dom_sf"/>
</dbReference>
<feature type="domain" description="NACHT" evidence="7">
    <location>
        <begin position="149"/>
        <end position="281"/>
    </location>
</feature>
<keyword evidence="4" id="KW-0547">Nucleotide-binding</keyword>
<reference evidence="8" key="3">
    <citation type="submission" date="2025-09" db="UniProtKB">
        <authorList>
            <consortium name="Ensembl"/>
        </authorList>
    </citation>
    <scope>IDENTIFICATION</scope>
</reference>
<dbReference type="Pfam" id="PF17779">
    <property type="entry name" value="WHD_NOD2"/>
    <property type="match status" value="1"/>
</dbReference>
<dbReference type="PANTHER" id="PTHR45690:SF5">
    <property type="entry name" value="NACHT, LRR AND PYD DOMAINS-CONTAINING PROTEIN 11"/>
    <property type="match status" value="1"/>
</dbReference>
<proteinExistence type="inferred from homology"/>
<dbReference type="InterPro" id="IPR011029">
    <property type="entry name" value="DEATH-like_dom_sf"/>
</dbReference>
<dbReference type="SUPFAM" id="SSF52047">
    <property type="entry name" value="RNI-like"/>
    <property type="match status" value="1"/>
</dbReference>
<protein>
    <submittedName>
        <fullName evidence="8">NLR family pyrin domain containing 11</fullName>
    </submittedName>
</protein>
<evidence type="ECO:0000256" key="2">
    <source>
        <dbReference type="ARBA" id="ARBA00022614"/>
    </source>
</evidence>
<accession>A0A0D9S632</accession>
<evidence type="ECO:0000256" key="4">
    <source>
        <dbReference type="ARBA" id="ARBA00022741"/>
    </source>
</evidence>
<evidence type="ECO:0000256" key="1">
    <source>
        <dbReference type="ARBA" id="ARBA00008665"/>
    </source>
</evidence>
<dbReference type="Proteomes" id="UP000029965">
    <property type="component" value="Chromosome 6"/>
</dbReference>
<dbReference type="GO" id="GO:0050727">
    <property type="term" value="P:regulation of inflammatory response"/>
    <property type="evidence" value="ECO:0007669"/>
    <property type="project" value="TreeGrafter"/>
</dbReference>
<evidence type="ECO:0000259" key="6">
    <source>
        <dbReference type="PROSITE" id="PS50824"/>
    </source>
</evidence>
<feature type="domain" description="Pyrin" evidence="6">
    <location>
        <begin position="1"/>
        <end position="98"/>
    </location>
</feature>
<dbReference type="EMBL" id="AQIB01135253">
    <property type="status" value="NOT_ANNOTATED_CDS"/>
    <property type="molecule type" value="Genomic_DNA"/>
</dbReference>
<dbReference type="InterPro" id="IPR041267">
    <property type="entry name" value="NLRP_HD2"/>
</dbReference>
<dbReference type="CDD" id="cd08320">
    <property type="entry name" value="Pyrin_NALPs"/>
    <property type="match status" value="1"/>
</dbReference>
<dbReference type="Pfam" id="PF17776">
    <property type="entry name" value="NLRC4_HD2"/>
    <property type="match status" value="1"/>
</dbReference>
<dbReference type="Gene3D" id="3.80.10.10">
    <property type="entry name" value="Ribonuclease Inhibitor"/>
    <property type="match status" value="1"/>
</dbReference>
<comment type="similarity">
    <text evidence="1">Belongs to the NLRP family.</text>
</comment>
<evidence type="ECO:0000256" key="3">
    <source>
        <dbReference type="ARBA" id="ARBA00022737"/>
    </source>
</evidence>
<dbReference type="Pfam" id="PF02758">
    <property type="entry name" value="PYRIN"/>
    <property type="match status" value="1"/>
</dbReference>
<dbReference type="Gene3D" id="3.40.50.300">
    <property type="entry name" value="P-loop containing nucleotide triphosphate hydrolases"/>
    <property type="match status" value="1"/>
</dbReference>
<dbReference type="InterPro" id="IPR007111">
    <property type="entry name" value="NACHT_NTPase"/>
</dbReference>
<dbReference type="SMART" id="SM01289">
    <property type="entry name" value="PYRIN"/>
    <property type="match status" value="1"/>
</dbReference>
<dbReference type="GO" id="GO:0005737">
    <property type="term" value="C:cytoplasm"/>
    <property type="evidence" value="ECO:0007669"/>
    <property type="project" value="TreeGrafter"/>
</dbReference>
<dbReference type="GeneTree" id="ENSGT00940000163635"/>
<dbReference type="InterPro" id="IPR041075">
    <property type="entry name" value="NOD1/2_WH"/>
</dbReference>
<dbReference type="GeneID" id="103235343"/>
<dbReference type="FunFam" id="3.80.10.10:FF:000465">
    <property type="entry name" value="NACHT, LRR and PYD domains-containing protein 11"/>
    <property type="match status" value="1"/>
</dbReference>
<evidence type="ECO:0000313" key="8">
    <source>
        <dbReference type="Ensembl" id="ENSCSAP00000016321.1"/>
    </source>
</evidence>
<dbReference type="EMBL" id="AQIB01135252">
    <property type="status" value="NOT_ANNOTATED_CDS"/>
    <property type="molecule type" value="Genomic_DNA"/>
</dbReference>
<dbReference type="Ensembl" id="ENSCSAT00000016822.1">
    <property type="protein sequence ID" value="ENSCSAP00000016321.1"/>
    <property type="gene ID" value="ENSCSAG00000001707.1"/>
</dbReference>
<organism evidence="8 9">
    <name type="scientific">Chlorocebus sabaeus</name>
    <name type="common">Green monkey</name>
    <name type="synonym">Simia sabaea</name>
    <dbReference type="NCBI Taxonomy" id="60711"/>
    <lineage>
        <taxon>Eukaryota</taxon>
        <taxon>Metazoa</taxon>
        <taxon>Chordata</taxon>
        <taxon>Craniata</taxon>
        <taxon>Vertebrata</taxon>
        <taxon>Euteleostomi</taxon>
        <taxon>Mammalia</taxon>
        <taxon>Eutheria</taxon>
        <taxon>Euarchontoglires</taxon>
        <taxon>Primates</taxon>
        <taxon>Haplorrhini</taxon>
        <taxon>Catarrhini</taxon>
        <taxon>Cercopithecidae</taxon>
        <taxon>Cercopithecinae</taxon>
        <taxon>Chlorocebus</taxon>
    </lineage>
</organism>
<dbReference type="RefSeq" id="XP_037862303.1">
    <property type="nucleotide sequence ID" value="XM_038006375.2"/>
</dbReference>
<keyword evidence="5" id="KW-0067">ATP-binding</keyword>